<dbReference type="GeneID" id="77467647"/>
<dbReference type="Gene3D" id="3.40.50.1000">
    <property type="entry name" value="HAD superfamily/HAD-like"/>
    <property type="match status" value="1"/>
</dbReference>
<dbReference type="EC" id="3.1.3.3" evidence="3"/>
<evidence type="ECO:0000313" key="12">
    <source>
        <dbReference type="Proteomes" id="UP000241238"/>
    </source>
</evidence>
<proteinExistence type="predicted"/>
<evidence type="ECO:0000256" key="4">
    <source>
        <dbReference type="ARBA" id="ARBA00022605"/>
    </source>
</evidence>
<comment type="pathway">
    <text evidence="2">Amino-acid biosynthesis; L-serine biosynthesis; L-serine from 3-phospho-D-glycerate: step 3/3.</text>
</comment>
<keyword evidence="7" id="KW-0460">Magnesium</keyword>
<dbReference type="InterPro" id="IPR023214">
    <property type="entry name" value="HAD_sf"/>
</dbReference>
<evidence type="ECO:0000256" key="8">
    <source>
        <dbReference type="ARBA" id="ARBA00023299"/>
    </source>
</evidence>
<evidence type="ECO:0000256" key="9">
    <source>
        <dbReference type="ARBA" id="ARBA00048138"/>
    </source>
</evidence>
<keyword evidence="4" id="KW-0028">Amino-acid biosynthesis</keyword>
<reference evidence="12" key="1">
    <citation type="journal article" date="2018" name="MSphere">
        <title>Fusobacterium Genomics Using MinION and Illumina Sequencing Enables Genome Completion and Correction.</title>
        <authorList>
            <person name="Todd S.M."/>
            <person name="Settlage R.E."/>
            <person name="Lahmers K.K."/>
            <person name="Slade D.J."/>
        </authorList>
    </citation>
    <scope>NUCLEOTIDE SEQUENCE [LARGE SCALE GENOMIC DNA]</scope>
    <source>
        <strain evidence="12">ATCC 27725</strain>
    </source>
</reference>
<evidence type="ECO:0000256" key="5">
    <source>
        <dbReference type="ARBA" id="ARBA00022723"/>
    </source>
</evidence>
<keyword evidence="12" id="KW-1185">Reference proteome</keyword>
<evidence type="ECO:0000313" key="11">
    <source>
        <dbReference type="EMBL" id="AVQ30885.1"/>
    </source>
</evidence>
<dbReference type="EMBL" id="CP028103">
    <property type="protein sequence ID" value="AVQ30885.1"/>
    <property type="molecule type" value="Genomic_DNA"/>
</dbReference>
<organism evidence="11 12">
    <name type="scientific">Fusobacterium varium ATCC 27725</name>
    <dbReference type="NCBI Taxonomy" id="469618"/>
    <lineage>
        <taxon>Bacteria</taxon>
        <taxon>Fusobacteriati</taxon>
        <taxon>Fusobacteriota</taxon>
        <taxon>Fusobacteriia</taxon>
        <taxon>Fusobacteriales</taxon>
        <taxon>Fusobacteriaceae</taxon>
        <taxon>Fusobacterium</taxon>
    </lineage>
</organism>
<dbReference type="Proteomes" id="UP000241238">
    <property type="component" value="Chromosome"/>
</dbReference>
<evidence type="ECO:0000256" key="3">
    <source>
        <dbReference type="ARBA" id="ARBA00012640"/>
    </source>
</evidence>
<dbReference type="InterPro" id="IPR050582">
    <property type="entry name" value="HAD-like_SerB"/>
</dbReference>
<name>A0ABN5JFW1_FUSVA</name>
<gene>
    <name evidence="11" type="ORF">C4N18_06545</name>
</gene>
<keyword evidence="6" id="KW-0378">Hydrolase</keyword>
<evidence type="ECO:0000256" key="6">
    <source>
        <dbReference type="ARBA" id="ARBA00022801"/>
    </source>
</evidence>
<evidence type="ECO:0000256" key="2">
    <source>
        <dbReference type="ARBA" id="ARBA00005135"/>
    </source>
</evidence>
<accession>A0ABN5JFW1</accession>
<dbReference type="Pfam" id="PF12710">
    <property type="entry name" value="HAD"/>
    <property type="match status" value="1"/>
</dbReference>
<evidence type="ECO:0000256" key="7">
    <source>
        <dbReference type="ARBA" id="ARBA00022842"/>
    </source>
</evidence>
<keyword evidence="8" id="KW-0718">Serine biosynthesis</keyword>
<dbReference type="InterPro" id="IPR036412">
    <property type="entry name" value="HAD-like_sf"/>
</dbReference>
<dbReference type="PANTHER" id="PTHR43344">
    <property type="entry name" value="PHOSPHOSERINE PHOSPHATASE"/>
    <property type="match status" value="1"/>
</dbReference>
<protein>
    <recommendedName>
        <fullName evidence="3">phosphoserine phosphatase</fullName>
        <ecNumber evidence="3">3.1.3.3</ecNumber>
    </recommendedName>
</protein>
<dbReference type="PANTHER" id="PTHR43344:SF2">
    <property type="entry name" value="PHOSPHOSERINE PHOSPHATASE"/>
    <property type="match status" value="1"/>
</dbReference>
<dbReference type="RefSeq" id="WP_005949843.1">
    <property type="nucleotide sequence ID" value="NZ_CP028103.1"/>
</dbReference>
<evidence type="ECO:0000256" key="10">
    <source>
        <dbReference type="ARBA" id="ARBA00048523"/>
    </source>
</evidence>
<comment type="catalytic activity">
    <reaction evidence="9">
        <text>O-phospho-L-serine + H2O = L-serine + phosphate</text>
        <dbReference type="Rhea" id="RHEA:21208"/>
        <dbReference type="ChEBI" id="CHEBI:15377"/>
        <dbReference type="ChEBI" id="CHEBI:33384"/>
        <dbReference type="ChEBI" id="CHEBI:43474"/>
        <dbReference type="ChEBI" id="CHEBI:57524"/>
        <dbReference type="EC" id="3.1.3.3"/>
    </reaction>
</comment>
<comment type="cofactor">
    <cofactor evidence="1">
        <name>Mg(2+)</name>
        <dbReference type="ChEBI" id="CHEBI:18420"/>
    </cofactor>
</comment>
<dbReference type="SUPFAM" id="SSF56784">
    <property type="entry name" value="HAD-like"/>
    <property type="match status" value="1"/>
</dbReference>
<evidence type="ECO:0000256" key="1">
    <source>
        <dbReference type="ARBA" id="ARBA00001946"/>
    </source>
</evidence>
<dbReference type="Gene3D" id="1.20.1440.320">
    <property type="match status" value="1"/>
</dbReference>
<comment type="catalytic activity">
    <reaction evidence="10">
        <text>O-phospho-D-serine + H2O = D-serine + phosphate</text>
        <dbReference type="Rhea" id="RHEA:24873"/>
        <dbReference type="ChEBI" id="CHEBI:15377"/>
        <dbReference type="ChEBI" id="CHEBI:35247"/>
        <dbReference type="ChEBI" id="CHEBI:43474"/>
        <dbReference type="ChEBI" id="CHEBI:58680"/>
        <dbReference type="EC" id="3.1.3.3"/>
    </reaction>
</comment>
<sequence length="383" mass="44194">MNKTIKKIIKGIMIFQFLVTTIFAGGLLENGRWNPVNREKLEKLIENNRGKGNYVVFDWDYTSIYQDTQENLFRYQIDNLKFKMTPAEFKKAIRKDIPMDNFADEFKNVDGQNINIEKIGEDLDKDYTFLYENYIKNKKMTLEEIHKTEEFKDFRGKLAFLYEAIGGTFSHDIAYPWVLYLFTGMTPVEVKELAKEANDFGIGNKLDKYVLESSDILKGKAGKVSNMYKSGLRTQPETANLFHTLRDNGIEVYVVSASLEEVVEVFAADPSYGYNLPIENVFGMRLEMKNGKFITEYKKDYPQTQTKGKVEAINKFIKPKHKGKDPILVAGDSSGDYNMMTEFKDIQILLLMKREGKLDDLAKDSRAVIQYRNSQTGLFVPEI</sequence>
<keyword evidence="5" id="KW-0479">Metal-binding</keyword>